<dbReference type="AlphaFoldDB" id="A0ABD3K7W2"/>
<feature type="region of interest" description="Disordered" evidence="9">
    <location>
        <begin position="1"/>
        <end position="87"/>
    </location>
</feature>
<dbReference type="InterPro" id="IPR036388">
    <property type="entry name" value="WH-like_DNA-bd_sf"/>
</dbReference>
<keyword evidence="2" id="KW-0217">Developmental protein</keyword>
<evidence type="ECO:0000313" key="14">
    <source>
        <dbReference type="EMBL" id="KAL3734459.1"/>
    </source>
</evidence>
<evidence type="ECO:0000256" key="6">
    <source>
        <dbReference type="ARBA" id="ARBA00023163"/>
    </source>
</evidence>
<dbReference type="SUPFAM" id="SSF46689">
    <property type="entry name" value="Homeodomain-like"/>
    <property type="match status" value="2"/>
</dbReference>
<feature type="domain" description="HTH myb-type" evidence="13">
    <location>
        <begin position="278"/>
        <end position="315"/>
    </location>
</feature>
<feature type="region of interest" description="Disordered" evidence="9">
    <location>
        <begin position="185"/>
        <end position="213"/>
    </location>
</feature>
<keyword evidence="5" id="KW-0238">DNA-binding</keyword>
<dbReference type="PANTHER" id="PTHR12802">
    <property type="entry name" value="SWI/SNF COMPLEX-RELATED"/>
    <property type="match status" value="1"/>
</dbReference>
<keyword evidence="6" id="KW-0804">Transcription</keyword>
<gene>
    <name evidence="14" type="ORF">ACJRO7_023761</name>
</gene>
<evidence type="ECO:0000256" key="1">
    <source>
        <dbReference type="ARBA" id="ARBA00004123"/>
    </source>
</evidence>
<dbReference type="EMBL" id="JBJKBG010000006">
    <property type="protein sequence ID" value="KAL3734459.1"/>
    <property type="molecule type" value="Genomic_DNA"/>
</dbReference>
<dbReference type="FunFam" id="1.10.10.60:FF:000014">
    <property type="entry name" value="SWI/SNF complex subunit SMARCC2 isoform C"/>
    <property type="match status" value="1"/>
</dbReference>
<dbReference type="PROSITE" id="PS51294">
    <property type="entry name" value="HTH_MYB"/>
    <property type="match status" value="1"/>
</dbReference>
<keyword evidence="15" id="KW-1185">Reference proteome</keyword>
<feature type="compositionally biased region" description="Low complexity" evidence="9">
    <location>
        <begin position="66"/>
        <end position="76"/>
    </location>
</feature>
<reference evidence="14 15" key="1">
    <citation type="submission" date="2024-11" db="EMBL/GenBank/DDBJ databases">
        <title>Chromosome-level genome assembly of Eucalyptus globulus Labill. provides insights into its genome evolution.</title>
        <authorList>
            <person name="Li X."/>
        </authorList>
    </citation>
    <scope>NUCLEOTIDE SEQUENCE [LARGE SCALE GENOMIC DNA]</scope>
    <source>
        <strain evidence="14">CL2024</strain>
        <tissue evidence="14">Fresh tender leaves</tissue>
    </source>
</reference>
<feature type="coiled-coil region" evidence="8">
    <location>
        <begin position="426"/>
        <end position="489"/>
    </location>
</feature>
<sequence length="518" mass="56001">METTATASPAEDPPRPSAEPAPANVPEPPSTSAPAAATSAAAAAAAPAPPPVKPEPPPSSEPPKPTAAAAAAAAAAAPPPPPTEPPVAEAEVIHIPSYSRWFSWSDVHGCEVRFLPEFFDGKSPSKNPKVYMYYRNSMVRLYRRNPSRKITFTDVRKTLIGDVGSIRRVFDFLETWGLVNYSGSASSKPLKWDDKESSKTATGGGGGTGGGNAVDSAGLNREASKRLCNSCKSVCTIACFACEKYDLTLCARCYVRGNYRVGVSSSDFRRVEINEDMKADWTEKETLHLLEALMHYGDDWKRVAHHVGGRTEKECVTKFIKLPFAEEFISDPYSGDIDGKYNTVKDNNDVEFGIESSTMSAPSKRMRLTPLADASNPIMAQAAFLSALAGVEVAEAAAQAAVTTLSEVEYGVNRDAEVSANGETTLNALEGALMDANSVLEKEELDLERAVSDTVEVQLKEIHDKIVHFEELDLLMEKERQQLEQMKSTLFVDQLSLLLHKNAASKNGEGAREILKTG</sequence>
<dbReference type="GO" id="GO:0005634">
    <property type="term" value="C:nucleus"/>
    <property type="evidence" value="ECO:0007669"/>
    <property type="project" value="UniProtKB-SubCell"/>
</dbReference>
<dbReference type="SMART" id="SM00717">
    <property type="entry name" value="SANT"/>
    <property type="match status" value="1"/>
</dbReference>
<evidence type="ECO:0000256" key="8">
    <source>
        <dbReference type="SAM" id="Coils"/>
    </source>
</evidence>
<dbReference type="FunFam" id="1.10.10.10:FF:000020">
    <property type="entry name" value="SWI/SNF complex subunit SMARCC2 isoform c"/>
    <property type="match status" value="1"/>
</dbReference>
<evidence type="ECO:0000259" key="12">
    <source>
        <dbReference type="PROSITE" id="PS51293"/>
    </source>
</evidence>
<dbReference type="Pfam" id="PF00249">
    <property type="entry name" value="Myb_DNA-binding"/>
    <property type="match status" value="1"/>
</dbReference>
<dbReference type="InterPro" id="IPR001005">
    <property type="entry name" value="SANT/Myb"/>
</dbReference>
<dbReference type="PROSITE" id="PS50934">
    <property type="entry name" value="SWIRM"/>
    <property type="match status" value="1"/>
</dbReference>
<evidence type="ECO:0000259" key="10">
    <source>
        <dbReference type="PROSITE" id="PS50090"/>
    </source>
</evidence>
<feature type="compositionally biased region" description="Low complexity" evidence="9">
    <location>
        <begin position="32"/>
        <end position="46"/>
    </location>
</feature>
<keyword evidence="7" id="KW-0539">Nucleus</keyword>
<evidence type="ECO:0000256" key="3">
    <source>
        <dbReference type="ARBA" id="ARBA00022853"/>
    </source>
</evidence>
<accession>A0ABD3K7W2</accession>
<feature type="domain" description="SWIRM" evidence="11">
    <location>
        <begin position="93"/>
        <end position="190"/>
    </location>
</feature>
<dbReference type="Gene3D" id="1.10.10.60">
    <property type="entry name" value="Homeodomain-like"/>
    <property type="match status" value="1"/>
</dbReference>
<dbReference type="GO" id="GO:0003677">
    <property type="term" value="F:DNA binding"/>
    <property type="evidence" value="ECO:0007669"/>
    <property type="project" value="UniProtKB-KW"/>
</dbReference>
<feature type="domain" description="Myb-like" evidence="10">
    <location>
        <begin position="278"/>
        <end position="323"/>
    </location>
</feature>
<keyword evidence="3" id="KW-0156">Chromatin regulator</keyword>
<keyword evidence="8" id="KW-0175">Coiled coil</keyword>
<dbReference type="PROSITE" id="PS51293">
    <property type="entry name" value="SANT"/>
    <property type="match status" value="1"/>
</dbReference>
<dbReference type="PANTHER" id="PTHR12802:SF44">
    <property type="entry name" value="SWI_SNF COMPLEX SUBUNIT SWI3B"/>
    <property type="match status" value="1"/>
</dbReference>
<evidence type="ECO:0000259" key="11">
    <source>
        <dbReference type="PROSITE" id="PS50934"/>
    </source>
</evidence>
<dbReference type="Pfam" id="PF04433">
    <property type="entry name" value="SWIRM"/>
    <property type="match status" value="1"/>
</dbReference>
<dbReference type="Gene3D" id="1.10.10.10">
    <property type="entry name" value="Winged helix-like DNA-binding domain superfamily/Winged helix DNA-binding domain"/>
    <property type="match status" value="1"/>
</dbReference>
<dbReference type="CDD" id="cd00167">
    <property type="entry name" value="SANT"/>
    <property type="match status" value="1"/>
</dbReference>
<dbReference type="InterPro" id="IPR017884">
    <property type="entry name" value="SANT_dom"/>
</dbReference>
<evidence type="ECO:0000256" key="9">
    <source>
        <dbReference type="SAM" id="MobiDB-lite"/>
    </source>
</evidence>
<feature type="compositionally biased region" description="Gly residues" evidence="9">
    <location>
        <begin position="202"/>
        <end position="212"/>
    </location>
</feature>
<comment type="caution">
    <text evidence="14">The sequence shown here is derived from an EMBL/GenBank/DDBJ whole genome shotgun (WGS) entry which is preliminary data.</text>
</comment>
<evidence type="ECO:0000313" key="15">
    <source>
        <dbReference type="Proteomes" id="UP001634007"/>
    </source>
</evidence>
<dbReference type="Pfam" id="PF16495">
    <property type="entry name" value="SWIRM-assoc_1"/>
    <property type="match status" value="1"/>
</dbReference>
<evidence type="ECO:0008006" key="16">
    <source>
        <dbReference type="Google" id="ProtNLM"/>
    </source>
</evidence>
<dbReference type="GO" id="GO:0006325">
    <property type="term" value="P:chromatin organization"/>
    <property type="evidence" value="ECO:0007669"/>
    <property type="project" value="UniProtKB-KW"/>
</dbReference>
<organism evidence="14 15">
    <name type="scientific">Eucalyptus globulus</name>
    <name type="common">Tasmanian blue gum</name>
    <dbReference type="NCBI Taxonomy" id="34317"/>
    <lineage>
        <taxon>Eukaryota</taxon>
        <taxon>Viridiplantae</taxon>
        <taxon>Streptophyta</taxon>
        <taxon>Embryophyta</taxon>
        <taxon>Tracheophyta</taxon>
        <taxon>Spermatophyta</taxon>
        <taxon>Magnoliopsida</taxon>
        <taxon>eudicotyledons</taxon>
        <taxon>Gunneridae</taxon>
        <taxon>Pentapetalae</taxon>
        <taxon>rosids</taxon>
        <taxon>malvids</taxon>
        <taxon>Myrtales</taxon>
        <taxon>Myrtaceae</taxon>
        <taxon>Myrtoideae</taxon>
        <taxon>Eucalypteae</taxon>
        <taxon>Eucalyptus</taxon>
    </lineage>
</organism>
<evidence type="ECO:0000256" key="7">
    <source>
        <dbReference type="ARBA" id="ARBA00023242"/>
    </source>
</evidence>
<feature type="compositionally biased region" description="Pro residues" evidence="9">
    <location>
        <begin position="47"/>
        <end position="65"/>
    </location>
</feature>
<proteinExistence type="predicted"/>
<dbReference type="InterPro" id="IPR009057">
    <property type="entry name" value="Homeodomain-like_sf"/>
</dbReference>
<dbReference type="Proteomes" id="UP001634007">
    <property type="component" value="Unassembled WGS sequence"/>
</dbReference>
<protein>
    <recommendedName>
        <fullName evidence="16">SWI/SNF complex subunit SWI3B</fullName>
    </recommendedName>
</protein>
<dbReference type="PROSITE" id="PS50090">
    <property type="entry name" value="MYB_LIKE"/>
    <property type="match status" value="1"/>
</dbReference>
<dbReference type="InterPro" id="IPR007526">
    <property type="entry name" value="SWIRM"/>
</dbReference>
<feature type="domain" description="SANT" evidence="12">
    <location>
        <begin position="276"/>
        <end position="327"/>
    </location>
</feature>
<feature type="compositionally biased region" description="Pro residues" evidence="9">
    <location>
        <begin position="15"/>
        <end position="31"/>
    </location>
</feature>
<dbReference type="InterPro" id="IPR032451">
    <property type="entry name" value="SMARCC_C"/>
</dbReference>
<evidence type="ECO:0000256" key="2">
    <source>
        <dbReference type="ARBA" id="ARBA00022473"/>
    </source>
</evidence>
<comment type="subcellular location">
    <subcellularLocation>
        <location evidence="1">Nucleus</location>
    </subcellularLocation>
</comment>
<evidence type="ECO:0000256" key="4">
    <source>
        <dbReference type="ARBA" id="ARBA00023015"/>
    </source>
</evidence>
<dbReference type="InterPro" id="IPR017930">
    <property type="entry name" value="Myb_dom"/>
</dbReference>
<keyword evidence="4" id="KW-0805">Transcription regulation</keyword>
<evidence type="ECO:0000259" key="13">
    <source>
        <dbReference type="PROSITE" id="PS51294"/>
    </source>
</evidence>
<evidence type="ECO:0000256" key="5">
    <source>
        <dbReference type="ARBA" id="ARBA00023125"/>
    </source>
</evidence>
<name>A0ABD3K7W2_EUCGL</name>